<proteinExistence type="predicted"/>
<gene>
    <name evidence="2" type="ORF">V8N49_03420</name>
</gene>
<protein>
    <submittedName>
        <fullName evidence="2">General stress protein</fullName>
    </submittedName>
</protein>
<evidence type="ECO:0000313" key="2">
    <source>
        <dbReference type="EMBL" id="MEI2680710.1"/>
    </source>
</evidence>
<dbReference type="InterPro" id="IPR019626">
    <property type="entry name" value="Stress-induced_KGG_rpt"/>
</dbReference>
<feature type="compositionally biased region" description="Basic and acidic residues" evidence="1">
    <location>
        <begin position="13"/>
        <end position="23"/>
    </location>
</feature>
<evidence type="ECO:0000256" key="1">
    <source>
        <dbReference type="SAM" id="MobiDB-lite"/>
    </source>
</evidence>
<keyword evidence="3" id="KW-1185">Reference proteome</keyword>
<dbReference type="EMBL" id="JBANEI010000001">
    <property type="protein sequence ID" value="MEI2680710.1"/>
    <property type="molecule type" value="Genomic_DNA"/>
</dbReference>
<dbReference type="GeneID" id="89475470"/>
<dbReference type="Pfam" id="PF10685">
    <property type="entry name" value="KGG"/>
    <property type="match status" value="2"/>
</dbReference>
<evidence type="ECO:0000313" key="3">
    <source>
        <dbReference type="Proteomes" id="UP001306592"/>
    </source>
</evidence>
<reference evidence="2 3" key="1">
    <citation type="submission" date="2024-02" db="EMBL/GenBank/DDBJ databases">
        <title>First report Erwinia aphidicola in onion in Chile.</title>
        <authorList>
            <person name="Valenzuela M."/>
            <person name="Pena M."/>
            <person name="Dutta B."/>
        </authorList>
    </citation>
    <scope>NUCLEOTIDE SEQUENCE [LARGE SCALE GENOMIC DNA]</scope>
    <source>
        <strain evidence="2 3">QCJ3A</strain>
    </source>
</reference>
<dbReference type="Proteomes" id="UP001306592">
    <property type="component" value="Unassembled WGS sequence"/>
</dbReference>
<organism evidence="2 3">
    <name type="scientific">Erwinia aphidicola</name>
    <dbReference type="NCBI Taxonomy" id="68334"/>
    <lineage>
        <taxon>Bacteria</taxon>
        <taxon>Pseudomonadati</taxon>
        <taxon>Pseudomonadota</taxon>
        <taxon>Gammaproteobacteria</taxon>
        <taxon>Enterobacterales</taxon>
        <taxon>Erwiniaceae</taxon>
        <taxon>Erwinia</taxon>
    </lineage>
</organism>
<comment type="caution">
    <text evidence="2">The sequence shown here is derived from an EMBL/GenBank/DDBJ whole genome shotgun (WGS) entry which is preliminary data.</text>
</comment>
<accession>A0ABU8DCZ2</accession>
<sequence length="61" mass="6457">MAEHRGGSGNFAENRERASEAGRKGGKVSGGNFKNDPQRASLAGEKGGRNSRGSRSKTEEH</sequence>
<name>A0ABU8DCZ2_ERWAP</name>
<dbReference type="RefSeq" id="WP_048916463.1">
    <property type="nucleotide sequence ID" value="NZ_CAKKMT010000003.1"/>
</dbReference>
<feature type="region of interest" description="Disordered" evidence="1">
    <location>
        <begin position="1"/>
        <end position="61"/>
    </location>
</feature>